<organism evidence="2 3">
    <name type="scientific">Cucumis melo var. makuwa</name>
    <name type="common">Oriental melon</name>
    <dbReference type="NCBI Taxonomy" id="1194695"/>
    <lineage>
        <taxon>Eukaryota</taxon>
        <taxon>Viridiplantae</taxon>
        <taxon>Streptophyta</taxon>
        <taxon>Embryophyta</taxon>
        <taxon>Tracheophyta</taxon>
        <taxon>Spermatophyta</taxon>
        <taxon>Magnoliopsida</taxon>
        <taxon>eudicotyledons</taxon>
        <taxon>Gunneridae</taxon>
        <taxon>Pentapetalae</taxon>
        <taxon>rosids</taxon>
        <taxon>fabids</taxon>
        <taxon>Cucurbitales</taxon>
        <taxon>Cucurbitaceae</taxon>
        <taxon>Benincaseae</taxon>
        <taxon>Cucumis</taxon>
    </lineage>
</organism>
<dbReference type="Gene3D" id="3.40.50.12030">
    <property type="entry name" value="Uncharacterised protein family UPF0261, NC domain"/>
    <property type="match status" value="1"/>
</dbReference>
<dbReference type="EMBL" id="SSTE01020479">
    <property type="protein sequence ID" value="KAA0034800.1"/>
    <property type="molecule type" value="Genomic_DNA"/>
</dbReference>
<dbReference type="InterPro" id="IPR056778">
    <property type="entry name" value="UPF0261_C"/>
</dbReference>
<evidence type="ECO:0000313" key="2">
    <source>
        <dbReference type="EMBL" id="KAA0034800.1"/>
    </source>
</evidence>
<proteinExistence type="predicted"/>
<evidence type="ECO:0000259" key="1">
    <source>
        <dbReference type="Pfam" id="PF23189"/>
    </source>
</evidence>
<dbReference type="InterPro" id="IPR051353">
    <property type="entry name" value="Tobamovirus_resist_UPF0261"/>
</dbReference>
<accession>A0A5A7SV07</accession>
<dbReference type="PANTHER" id="PTHR31862:SF1">
    <property type="entry name" value="UPF0261 DOMAIN PROTEIN (AFU_ORTHOLOGUE AFUA_1G10120)"/>
    <property type="match status" value="1"/>
</dbReference>
<gene>
    <name evidence="2" type="ORF">E6C27_scaffold213G00260</name>
</gene>
<name>A0A5A7SV07_CUCMM</name>
<dbReference type="PANTHER" id="PTHR31862">
    <property type="entry name" value="UPF0261 DOMAIN PROTEIN (AFU_ORTHOLOGUE AFUA_1G10120)"/>
    <property type="match status" value="1"/>
</dbReference>
<dbReference type="OrthoDB" id="1726557at2759"/>
<feature type="domain" description="UPF0261" evidence="1">
    <location>
        <begin position="1"/>
        <end position="103"/>
    </location>
</feature>
<dbReference type="STRING" id="1194695.A0A5A7SV07"/>
<comment type="caution">
    <text evidence="2">The sequence shown here is derived from an EMBL/GenBank/DDBJ whole genome shotgun (WGS) entry which is preliminary data.</text>
</comment>
<evidence type="ECO:0000313" key="3">
    <source>
        <dbReference type="Proteomes" id="UP000321393"/>
    </source>
</evidence>
<sequence>MFGVTTPCVNAVKEILLKEGYEILVFHATGVGGKAMESLVKEGFIQGVLDITTIEVADYLIGGVMACGSTRFDAIIEKRIPLVLSFKVKETSKLGPRPEKPIEIYEFERYIACSVL</sequence>
<dbReference type="AlphaFoldDB" id="A0A5A7SV07"/>
<protein>
    <submittedName>
        <fullName evidence="2">UPF0261 protein BPP1817-like</fullName>
    </submittedName>
</protein>
<dbReference type="Pfam" id="PF23189">
    <property type="entry name" value="UPF0261_C"/>
    <property type="match status" value="1"/>
</dbReference>
<dbReference type="Proteomes" id="UP000321393">
    <property type="component" value="Unassembled WGS sequence"/>
</dbReference>
<reference evidence="2 3" key="1">
    <citation type="submission" date="2019-08" db="EMBL/GenBank/DDBJ databases">
        <title>Draft genome sequences of two oriental melons (Cucumis melo L. var makuwa).</title>
        <authorList>
            <person name="Kwon S.-Y."/>
        </authorList>
    </citation>
    <scope>NUCLEOTIDE SEQUENCE [LARGE SCALE GENOMIC DNA]</scope>
    <source>
        <strain evidence="3">cv. SW 3</strain>
        <tissue evidence="2">Leaf</tissue>
    </source>
</reference>